<keyword evidence="2" id="KW-0547">Nucleotide-binding</keyword>
<feature type="region of interest" description="Disordered" evidence="4">
    <location>
        <begin position="1"/>
        <end position="25"/>
    </location>
</feature>
<feature type="domain" description="ABC transporter" evidence="5">
    <location>
        <begin position="27"/>
        <end position="257"/>
    </location>
</feature>
<keyword evidence="3 6" id="KW-0067">ATP-binding</keyword>
<dbReference type="PROSITE" id="PS00211">
    <property type="entry name" value="ABC_TRANSPORTER_1"/>
    <property type="match status" value="1"/>
</dbReference>
<dbReference type="InterPro" id="IPR027417">
    <property type="entry name" value="P-loop_NTPase"/>
</dbReference>
<dbReference type="InterPro" id="IPR003593">
    <property type="entry name" value="AAA+_ATPase"/>
</dbReference>
<dbReference type="GO" id="GO:0005524">
    <property type="term" value="F:ATP binding"/>
    <property type="evidence" value="ECO:0007669"/>
    <property type="project" value="UniProtKB-KW"/>
</dbReference>
<comment type="caution">
    <text evidence="6">The sequence shown here is derived from an EMBL/GenBank/DDBJ whole genome shotgun (WGS) entry which is preliminary data.</text>
</comment>
<dbReference type="PANTHER" id="PTHR42781:SF4">
    <property type="entry name" value="SPERMIDINE_PUTRESCINE IMPORT ATP-BINDING PROTEIN POTA"/>
    <property type="match status" value="1"/>
</dbReference>
<evidence type="ECO:0000313" key="6">
    <source>
        <dbReference type="EMBL" id="GAA2098120.1"/>
    </source>
</evidence>
<reference evidence="6 7" key="1">
    <citation type="journal article" date="2019" name="Int. J. Syst. Evol. Microbiol.">
        <title>The Global Catalogue of Microorganisms (GCM) 10K type strain sequencing project: providing services to taxonomists for standard genome sequencing and annotation.</title>
        <authorList>
            <consortium name="The Broad Institute Genomics Platform"/>
            <consortium name="The Broad Institute Genome Sequencing Center for Infectious Disease"/>
            <person name="Wu L."/>
            <person name="Ma J."/>
        </authorList>
    </citation>
    <scope>NUCLEOTIDE SEQUENCE [LARGE SCALE GENOMIC DNA]</scope>
    <source>
        <strain evidence="6 7">JCM 15900</strain>
    </source>
</reference>
<evidence type="ECO:0000313" key="7">
    <source>
        <dbReference type="Proteomes" id="UP001500984"/>
    </source>
</evidence>
<dbReference type="RefSeq" id="WP_344337007.1">
    <property type="nucleotide sequence ID" value="NZ_BAAAPZ010000007.1"/>
</dbReference>
<gene>
    <name evidence="6" type="ORF">GCM10009823_19250</name>
</gene>
<dbReference type="Pfam" id="PF00005">
    <property type="entry name" value="ABC_tran"/>
    <property type="match status" value="1"/>
</dbReference>
<sequence>MSTTAQTSAHAPRGDRAPASDREPMSVRFQDVRKSYGSTEVLRDFSIDIEAGSMVSFLGPSGCGKTTTLRILAGFEEVNGGDVLVGGRSVLSLPPHRRDMGMVFQSYSLFPNLSVADNIEYGLRIRKVDAGARRRRTEELLEVCGLAGMGPRYPHQLSGGQQQRVALARALATQPTVLLLDEPLSALDAAVRSSLRDEIRRVQQALGTTTVFITHDQGEALAIADRVAVMNGGRIEQHSAPHEVYSRPQTPFVARFVGSINEFAVPSGWHPGSPLPSDSTGAEIVFVRPEDLAVSPEPEGLLEVKSQVYTGERTMVRLGAPGREEARWSASLASAEAGAVPPGARVRATVTAEPAMRLPRAQAGGAWT</sequence>
<dbReference type="InterPro" id="IPR050093">
    <property type="entry name" value="ABC_SmlMolc_Importer"/>
</dbReference>
<evidence type="ECO:0000259" key="5">
    <source>
        <dbReference type="PROSITE" id="PS50893"/>
    </source>
</evidence>
<dbReference type="InterPro" id="IPR003439">
    <property type="entry name" value="ABC_transporter-like_ATP-bd"/>
</dbReference>
<feature type="compositionally biased region" description="Basic and acidic residues" evidence="4">
    <location>
        <begin position="12"/>
        <end position="25"/>
    </location>
</feature>
<dbReference type="Gene3D" id="3.40.50.300">
    <property type="entry name" value="P-loop containing nucleotide triphosphate hydrolases"/>
    <property type="match status" value="1"/>
</dbReference>
<evidence type="ECO:0000256" key="2">
    <source>
        <dbReference type="ARBA" id="ARBA00022741"/>
    </source>
</evidence>
<keyword evidence="1" id="KW-0813">Transport</keyword>
<name>A0ABN2WT65_9MICO</name>
<evidence type="ECO:0000256" key="3">
    <source>
        <dbReference type="ARBA" id="ARBA00022840"/>
    </source>
</evidence>
<dbReference type="Proteomes" id="UP001500984">
    <property type="component" value="Unassembled WGS sequence"/>
</dbReference>
<dbReference type="PROSITE" id="PS50893">
    <property type="entry name" value="ABC_TRANSPORTER_2"/>
    <property type="match status" value="1"/>
</dbReference>
<accession>A0ABN2WT65</accession>
<dbReference type="InterPro" id="IPR017871">
    <property type="entry name" value="ABC_transporter-like_CS"/>
</dbReference>
<evidence type="ECO:0000256" key="4">
    <source>
        <dbReference type="SAM" id="MobiDB-lite"/>
    </source>
</evidence>
<evidence type="ECO:0000256" key="1">
    <source>
        <dbReference type="ARBA" id="ARBA00022448"/>
    </source>
</evidence>
<protein>
    <submittedName>
        <fullName evidence="6">ABC transporter ATP-binding protein</fullName>
    </submittedName>
</protein>
<dbReference type="EMBL" id="BAAAPZ010000007">
    <property type="protein sequence ID" value="GAA2098120.1"/>
    <property type="molecule type" value="Genomic_DNA"/>
</dbReference>
<dbReference type="SUPFAM" id="SSF52540">
    <property type="entry name" value="P-loop containing nucleoside triphosphate hydrolases"/>
    <property type="match status" value="1"/>
</dbReference>
<keyword evidence="7" id="KW-1185">Reference proteome</keyword>
<proteinExistence type="predicted"/>
<dbReference type="PANTHER" id="PTHR42781">
    <property type="entry name" value="SPERMIDINE/PUTRESCINE IMPORT ATP-BINDING PROTEIN POTA"/>
    <property type="match status" value="1"/>
</dbReference>
<dbReference type="SMART" id="SM00382">
    <property type="entry name" value="AAA"/>
    <property type="match status" value="1"/>
</dbReference>
<organism evidence="6 7">
    <name type="scientific">Brevibacterium salitolerans</name>
    <dbReference type="NCBI Taxonomy" id="1403566"/>
    <lineage>
        <taxon>Bacteria</taxon>
        <taxon>Bacillati</taxon>
        <taxon>Actinomycetota</taxon>
        <taxon>Actinomycetes</taxon>
        <taxon>Micrococcales</taxon>
        <taxon>Brevibacteriaceae</taxon>
        <taxon>Brevibacterium</taxon>
    </lineage>
</organism>